<dbReference type="InterPro" id="IPR002178">
    <property type="entry name" value="PTS_EIIA_type-2_dom"/>
</dbReference>
<dbReference type="Gene3D" id="3.40.50.2300">
    <property type="match status" value="1"/>
</dbReference>
<dbReference type="Proteomes" id="UP000005950">
    <property type="component" value="Unassembled WGS sequence"/>
</dbReference>
<reference evidence="2 3" key="2">
    <citation type="submission" date="2009-02" db="EMBL/GenBank/DDBJ databases">
        <title>Draft genome sequence of Holdemania filiformis DSM 12042.</title>
        <authorList>
            <person name="Sudarsanam P."/>
            <person name="Ley R."/>
            <person name="Guruge J."/>
            <person name="Turnbaugh P.J."/>
            <person name="Mahowald M."/>
            <person name="Liep D."/>
            <person name="Gordon J."/>
        </authorList>
    </citation>
    <scope>NUCLEOTIDE SEQUENCE [LARGE SCALE GENOMIC DNA]</scope>
    <source>
        <strain evidence="2 3">DSM 12042</strain>
    </source>
</reference>
<sequence>MNYYDYFTKQIDEIARKFEDSLHIVASFNAKFIEQMPHNVDFIITNYPFLKNEDIPIMYIDEILSPRNFDEIHRFIETLRTRKRKQNFKESLKHFLSEKLFYRNIQIEGYENIINMMTDDAQKLGLCHSEFKKEVFDREQLSSTAYDSSIAIPHSLYSNCKNSFMAIMINDEQVYWDDHKVNIVLLIGVKTGDENFFKTIVDNIIPFFSENSNILKCLSINTYDDFVEKLSNELFDE</sequence>
<comment type="caution">
    <text evidence="2">The sequence shown here is derived from an EMBL/GenBank/DDBJ whole genome shotgun (WGS) entry which is preliminary data.</text>
</comment>
<dbReference type="GO" id="GO:0016740">
    <property type="term" value="F:transferase activity"/>
    <property type="evidence" value="ECO:0007669"/>
    <property type="project" value="UniProtKB-KW"/>
</dbReference>
<dbReference type="OrthoDB" id="3710983at2"/>
<dbReference type="InterPro" id="IPR050661">
    <property type="entry name" value="BglG_antiterminators"/>
</dbReference>
<name>B9YDX3_9FIRM</name>
<dbReference type="RefSeq" id="WP_006061183.1">
    <property type="nucleotide sequence ID" value="NZ_GG657562.1"/>
</dbReference>
<reference evidence="2 3" key="1">
    <citation type="submission" date="2008-12" db="EMBL/GenBank/DDBJ databases">
        <authorList>
            <person name="Fulton L."/>
            <person name="Clifton S."/>
            <person name="Fulton B."/>
            <person name="Xu J."/>
            <person name="Minx P."/>
            <person name="Pepin K.H."/>
            <person name="Johnson M."/>
            <person name="Bhonagiri V."/>
            <person name="Nash W.E."/>
            <person name="Mardis E.R."/>
            <person name="Wilson R.K."/>
        </authorList>
    </citation>
    <scope>NUCLEOTIDE SEQUENCE [LARGE SCALE GENOMIC DNA]</scope>
    <source>
        <strain evidence="2 3">DSM 12042</strain>
    </source>
</reference>
<dbReference type="Pfam" id="PF00359">
    <property type="entry name" value="PTS_EIIA_2"/>
    <property type="match status" value="1"/>
</dbReference>
<accession>B9YDX3</accession>
<dbReference type="PANTHER" id="PTHR30185">
    <property type="entry name" value="CRYPTIC BETA-GLUCOSIDE BGL OPERON ANTITERMINATOR"/>
    <property type="match status" value="1"/>
</dbReference>
<dbReference type="InterPro" id="IPR016152">
    <property type="entry name" value="PTrfase/Anion_transptr"/>
</dbReference>
<keyword evidence="2" id="KW-0808">Transferase</keyword>
<keyword evidence="2" id="KW-0670">Pyruvate</keyword>
<dbReference type="STRING" id="545696.HOLDEFILI_04047"/>
<dbReference type="PANTHER" id="PTHR30185:SF12">
    <property type="entry name" value="TRANSCRIPTIONAL REGULATOR MANR"/>
    <property type="match status" value="1"/>
</dbReference>
<feature type="domain" description="PTS EIIA type-2" evidence="1">
    <location>
        <begin position="94"/>
        <end position="233"/>
    </location>
</feature>
<dbReference type="PROSITE" id="PS51094">
    <property type="entry name" value="PTS_EIIA_TYPE_2"/>
    <property type="match status" value="1"/>
</dbReference>
<proteinExistence type="predicted"/>
<organism evidence="2 3">
    <name type="scientific">Holdemania filiformis DSM 12042</name>
    <dbReference type="NCBI Taxonomy" id="545696"/>
    <lineage>
        <taxon>Bacteria</taxon>
        <taxon>Bacillati</taxon>
        <taxon>Bacillota</taxon>
        <taxon>Erysipelotrichia</taxon>
        <taxon>Erysipelotrichales</taxon>
        <taxon>Erysipelotrichaceae</taxon>
        <taxon>Holdemania</taxon>
    </lineage>
</organism>
<evidence type="ECO:0000313" key="2">
    <source>
        <dbReference type="EMBL" id="EEF65830.1"/>
    </source>
</evidence>
<gene>
    <name evidence="2" type="ORF">HOLDEFILI_04047</name>
</gene>
<dbReference type="AlphaFoldDB" id="B9YDX3"/>
<evidence type="ECO:0000259" key="1">
    <source>
        <dbReference type="PROSITE" id="PS51094"/>
    </source>
</evidence>
<protein>
    <submittedName>
        <fullName evidence="2">Phosphoenolpyruvate-dependent sugar phosphotransferase system, EIIA 2</fullName>
    </submittedName>
</protein>
<dbReference type="HOGENOM" id="CLU_1169405_0_0_9"/>
<dbReference type="SUPFAM" id="SSF55804">
    <property type="entry name" value="Phoshotransferase/anion transport protein"/>
    <property type="match status" value="1"/>
</dbReference>
<dbReference type="EMBL" id="ACCF01000254">
    <property type="protein sequence ID" value="EEF65830.1"/>
    <property type="molecule type" value="Genomic_DNA"/>
</dbReference>
<dbReference type="Gene3D" id="3.40.930.10">
    <property type="entry name" value="Mannitol-specific EII, Chain A"/>
    <property type="match status" value="1"/>
</dbReference>
<evidence type="ECO:0000313" key="3">
    <source>
        <dbReference type="Proteomes" id="UP000005950"/>
    </source>
</evidence>
<dbReference type="eggNOG" id="COG1762">
    <property type="taxonomic scope" value="Bacteria"/>
</dbReference>